<reference evidence="1" key="1">
    <citation type="journal article" date="2015" name="Nature">
        <title>Complex archaea that bridge the gap between prokaryotes and eukaryotes.</title>
        <authorList>
            <person name="Spang A."/>
            <person name="Saw J.H."/>
            <person name="Jorgensen S.L."/>
            <person name="Zaremba-Niedzwiedzka K."/>
            <person name="Martijn J."/>
            <person name="Lind A.E."/>
            <person name="van Eijk R."/>
            <person name="Schleper C."/>
            <person name="Guy L."/>
            <person name="Ettema T.J."/>
        </authorList>
    </citation>
    <scope>NUCLEOTIDE SEQUENCE</scope>
</reference>
<proteinExistence type="predicted"/>
<feature type="non-terminal residue" evidence="1">
    <location>
        <position position="1"/>
    </location>
</feature>
<gene>
    <name evidence="1" type="ORF">LCGC14_2454620</name>
</gene>
<accession>A0A0F9E8X1</accession>
<organism evidence="1">
    <name type="scientific">marine sediment metagenome</name>
    <dbReference type="NCBI Taxonomy" id="412755"/>
    <lineage>
        <taxon>unclassified sequences</taxon>
        <taxon>metagenomes</taxon>
        <taxon>ecological metagenomes</taxon>
    </lineage>
</organism>
<dbReference type="EMBL" id="LAZR01038067">
    <property type="protein sequence ID" value="KKL20518.1"/>
    <property type="molecule type" value="Genomic_DNA"/>
</dbReference>
<comment type="caution">
    <text evidence="1">The sequence shown here is derived from an EMBL/GenBank/DDBJ whole genome shotgun (WGS) entry which is preliminary data.</text>
</comment>
<dbReference type="AlphaFoldDB" id="A0A0F9E8X1"/>
<protein>
    <submittedName>
        <fullName evidence="1">Uncharacterized protein</fullName>
    </submittedName>
</protein>
<name>A0A0F9E8X1_9ZZZZ</name>
<evidence type="ECO:0000313" key="1">
    <source>
        <dbReference type="EMBL" id="KKL20518.1"/>
    </source>
</evidence>
<sequence length="72" mass="8532">AFHYSAITCDDCVVNFIDRILADETWELRSAFKKLETEANNVWHEQGVRLKDRMVYADWVVQQCRAALKERK</sequence>